<evidence type="ECO:0000256" key="10">
    <source>
        <dbReference type="SAM" id="MobiDB-lite"/>
    </source>
</evidence>
<evidence type="ECO:0000256" key="4">
    <source>
        <dbReference type="ARBA" id="ARBA00022670"/>
    </source>
</evidence>
<gene>
    <name evidence="13" type="ORF">E6K81_06125</name>
</gene>
<keyword evidence="11" id="KW-0732">Signal</keyword>
<feature type="chain" id="PRO_5021950499" description="Tricorn protease homolog" evidence="11">
    <location>
        <begin position="24"/>
        <end position="1116"/>
    </location>
</feature>
<feature type="compositionally biased region" description="Basic and acidic residues" evidence="10">
    <location>
        <begin position="545"/>
        <end position="565"/>
    </location>
</feature>
<evidence type="ECO:0000256" key="2">
    <source>
        <dbReference type="ARBA" id="ARBA00008524"/>
    </source>
</evidence>
<dbReference type="Pfam" id="PF14684">
    <property type="entry name" value="Tricorn_C1"/>
    <property type="match status" value="1"/>
</dbReference>
<keyword evidence="4 7" id="KW-0645">Protease</keyword>
<dbReference type="PIRSF" id="PIRSF036421">
    <property type="entry name" value="Tricorn_protease"/>
    <property type="match status" value="1"/>
</dbReference>
<dbReference type="InterPro" id="IPR012393">
    <property type="entry name" value="Tricorn_protease"/>
</dbReference>
<evidence type="ECO:0000256" key="11">
    <source>
        <dbReference type="SAM" id="SignalP"/>
    </source>
</evidence>
<evidence type="ECO:0000256" key="7">
    <source>
        <dbReference type="PIRNR" id="PIRNR036421"/>
    </source>
</evidence>
<dbReference type="CDD" id="cd07562">
    <property type="entry name" value="Peptidase_S41_TRI"/>
    <property type="match status" value="1"/>
</dbReference>
<dbReference type="Pfam" id="PF26549">
    <property type="entry name" value="Tricorn_N"/>
    <property type="match status" value="1"/>
</dbReference>
<feature type="compositionally biased region" description="Low complexity" evidence="10">
    <location>
        <begin position="584"/>
        <end position="594"/>
    </location>
</feature>
<dbReference type="Pfam" id="PF03572">
    <property type="entry name" value="Peptidase_S41"/>
    <property type="match status" value="1"/>
</dbReference>
<sequence length="1116" mass="123646">MRHLVRVLLASLTLIVFALGADAQAQTRLLRFPDIHGNRVAFCYAGDLWTAPAAGGLAARLTSHPGLEQFPKFSPDGKWIAFTGQYDGDEQVYVVPAEGGVPRQLTFYPARGPNAPRNGWDNQVMGWTRDGKSVLFNTIRDGGGAARRNLYTVPADGGHETPLPMYTAGAGDYSPDGQRIVYSPLYRDFRTWKRYQGGWAQDLWICDLKTLASENITNHPRTDRDPMWIGDKIYFASDRDGTLNLYRYDLATKKTDQLTHSTTWDTRWPSTDHASRIVYESAGELHVFDIGSAKDTKISIEVPNDGVAMRPSHYAVDKYIEDFSLSPKGERAIFVARGDVFTAPIENGPTRNLTNSSTAHDKWGRWSPDGSKIALISDRSGEEQVWLVNQDGSGTPQPLTTEMNVMLYSPEWSPDGKRLAFSDMNGNLYVLTVADKKLQKVARETRGQVNDYAWSPGGSYLAFSLSHPSGFNSIRVWGAADGAIHQVSSEMFDSYEPAWDPDGNYLYFFSEREYAPQQSRKEQNFASSRNTGIFALALRKDVKSPFPPRSDEVTVDAEKKDDAAGDKPAMGADQPGAKGEAGRPDAGAARPARPAGKPLVIDFDGIAGRVTRVPVSSEDYRGLNANKGNLIYVRGAAGFNGRDSYARPTLILYSIKDREESVITEGVGGYALSADGSKLLVGAGGPNPHYDLYDAKPKVKDKKTVPTKDLYVDRVPAQEWNEIFEETWRRYRDWFYVKNMNGYDWQAIHDQYKALMPFVAHRWDLTYVLDEMVAELNNSHLYIEGGDYETPARQPVGLAGARFEVDQAAGRYRIAKIYRGHNEEDKYRSPLTEVGVDAHVGDYVLAIDGQELKAGDNIYQRLRNKKDPVTLTLNTRPALDGARKTTYTPIVSEASLIYLDWVLGNADRVAKMTDGRVGYMHLPDMGAPGMYEFIKWFYPQIRKEGMVVDVRSNGGGNISQQLIERLHRKILGTNWSKWRDDPGTYPGVVFTGPMVCLINETSASDGDIFPYMFRQSGIGPLIGKRTWGGVVGISGRGPLLDGGQALVPQSGLASPDGQWVIEGHGVDPDIVVENDPASVAAGHDPQLERGVQEVLKLMTTHPAKLPSRPADPVRTK</sequence>
<evidence type="ECO:0000256" key="5">
    <source>
        <dbReference type="ARBA" id="ARBA00022801"/>
    </source>
</evidence>
<dbReference type="InterPro" id="IPR005151">
    <property type="entry name" value="Tail-specific_protease"/>
</dbReference>
<dbReference type="InterPro" id="IPR029414">
    <property type="entry name" value="Tricorn_PDZ"/>
</dbReference>
<evidence type="ECO:0000256" key="6">
    <source>
        <dbReference type="ARBA" id="ARBA00022825"/>
    </source>
</evidence>
<dbReference type="InterPro" id="IPR029045">
    <property type="entry name" value="ClpP/crotonase-like_dom_sf"/>
</dbReference>
<dbReference type="InterPro" id="IPR015943">
    <property type="entry name" value="WD40/YVTN_repeat-like_dom_sf"/>
</dbReference>
<dbReference type="Pfam" id="PF14685">
    <property type="entry name" value="PDZ_Tricorn"/>
    <property type="match status" value="1"/>
</dbReference>
<comment type="caution">
    <text evidence="13">The sequence shown here is derived from an EMBL/GenBank/DDBJ whole genome shotgun (WGS) entry which is preliminary data.</text>
</comment>
<protein>
    <recommendedName>
        <fullName evidence="7">Tricorn protease homolog</fullName>
        <ecNumber evidence="7">3.4.21.-</ecNumber>
    </recommendedName>
</protein>
<keyword evidence="3 7" id="KW-0963">Cytoplasm</keyword>
<feature type="site" description="Transition state stabilizer; via amide nitrogen" evidence="9">
    <location>
        <position position="1005"/>
    </location>
</feature>
<evidence type="ECO:0000256" key="8">
    <source>
        <dbReference type="PIRSR" id="PIRSR036421-1"/>
    </source>
</evidence>
<dbReference type="GO" id="GO:0008236">
    <property type="term" value="F:serine-type peptidase activity"/>
    <property type="evidence" value="ECO:0007669"/>
    <property type="project" value="UniProtKB-UniRule"/>
</dbReference>
<evidence type="ECO:0000313" key="14">
    <source>
        <dbReference type="Proteomes" id="UP000319771"/>
    </source>
</evidence>
<evidence type="ECO:0000259" key="12">
    <source>
        <dbReference type="SMART" id="SM00245"/>
    </source>
</evidence>
<dbReference type="InterPro" id="IPR036034">
    <property type="entry name" value="PDZ_sf"/>
</dbReference>
<dbReference type="EC" id="3.4.21.-" evidence="7"/>
<reference evidence="13 14" key="1">
    <citation type="journal article" date="2019" name="Nat. Microbiol.">
        <title>Mediterranean grassland soil C-N compound turnover is dependent on rainfall and depth, and is mediated by genomically divergent microorganisms.</title>
        <authorList>
            <person name="Diamond S."/>
            <person name="Andeer P.F."/>
            <person name="Li Z."/>
            <person name="Crits-Christoph A."/>
            <person name="Burstein D."/>
            <person name="Anantharaman K."/>
            <person name="Lane K.R."/>
            <person name="Thomas B.C."/>
            <person name="Pan C."/>
            <person name="Northen T.R."/>
            <person name="Banfield J.F."/>
        </authorList>
    </citation>
    <scope>NUCLEOTIDE SEQUENCE [LARGE SCALE GENOMIC DNA]</scope>
    <source>
        <strain evidence="13">WS_11</strain>
    </source>
</reference>
<dbReference type="InterPro" id="IPR028204">
    <property type="entry name" value="Tricorn_C1"/>
</dbReference>
<dbReference type="SUPFAM" id="SSF50156">
    <property type="entry name" value="PDZ domain-like"/>
    <property type="match status" value="1"/>
</dbReference>
<dbReference type="SUPFAM" id="SSF52096">
    <property type="entry name" value="ClpP/crotonase"/>
    <property type="match status" value="1"/>
</dbReference>
<feature type="active site" description="Charge relay system" evidence="8">
    <location>
        <position position="780"/>
    </location>
</feature>
<dbReference type="GO" id="GO:0006508">
    <property type="term" value="P:proteolysis"/>
    <property type="evidence" value="ECO:0007669"/>
    <property type="project" value="UniProtKB-UniRule"/>
</dbReference>
<dbReference type="SUPFAM" id="SSF82171">
    <property type="entry name" value="DPP6 N-terminal domain-like"/>
    <property type="match status" value="1"/>
</dbReference>
<dbReference type="SUPFAM" id="SSF69304">
    <property type="entry name" value="Tricorn protease N-terminal domain"/>
    <property type="match status" value="1"/>
</dbReference>
<name>A0A538UAG9_UNCEI</name>
<dbReference type="EMBL" id="VBPB01000089">
    <property type="protein sequence ID" value="TMQ72898.1"/>
    <property type="molecule type" value="Genomic_DNA"/>
</dbReference>
<dbReference type="Gene3D" id="2.120.10.60">
    <property type="entry name" value="Tricorn protease N-terminal domain"/>
    <property type="match status" value="1"/>
</dbReference>
<comment type="similarity">
    <text evidence="2 7">Belongs to the peptidase S41B family.</text>
</comment>
<dbReference type="Gene3D" id="2.130.10.10">
    <property type="entry name" value="YVTN repeat-like/Quinoprotein amine dehydrogenase"/>
    <property type="match status" value="1"/>
</dbReference>
<dbReference type="Gene3D" id="2.30.42.10">
    <property type="match status" value="1"/>
</dbReference>
<feature type="domain" description="Tail specific protease" evidence="12">
    <location>
        <begin position="882"/>
        <end position="1073"/>
    </location>
</feature>
<keyword evidence="5 7" id="KW-0378">Hydrolase</keyword>
<feature type="region of interest" description="Disordered" evidence="10">
    <location>
        <begin position="545"/>
        <end position="594"/>
    </location>
</feature>
<dbReference type="GO" id="GO:0005737">
    <property type="term" value="C:cytoplasm"/>
    <property type="evidence" value="ECO:0007669"/>
    <property type="project" value="UniProtKB-SubCell"/>
</dbReference>
<evidence type="ECO:0000256" key="3">
    <source>
        <dbReference type="ARBA" id="ARBA00022490"/>
    </source>
</evidence>
<evidence type="ECO:0000313" key="13">
    <source>
        <dbReference type="EMBL" id="TMQ72898.1"/>
    </source>
</evidence>
<dbReference type="Pfam" id="PF26550">
    <property type="entry name" value="Tricorn_2nd"/>
    <property type="match status" value="1"/>
</dbReference>
<comment type="subcellular location">
    <subcellularLocation>
        <location evidence="1 7">Cytoplasm</location>
    </subcellularLocation>
</comment>
<dbReference type="PANTHER" id="PTHR43253:SF1">
    <property type="entry name" value="TRICORN PROTEASE HOMOLOG 2-RELATED"/>
    <property type="match status" value="1"/>
</dbReference>
<organism evidence="13 14">
    <name type="scientific">Eiseniibacteriota bacterium</name>
    <dbReference type="NCBI Taxonomy" id="2212470"/>
    <lineage>
        <taxon>Bacteria</taxon>
        <taxon>Candidatus Eiseniibacteriota</taxon>
    </lineage>
</organism>
<dbReference type="AlphaFoldDB" id="A0A538UAG9"/>
<accession>A0A538UAG9</accession>
<comment type="function">
    <text evidence="7">Degrades oligopeptides.</text>
</comment>
<evidence type="ECO:0000256" key="9">
    <source>
        <dbReference type="PIRSR" id="PIRSR036421-3"/>
    </source>
</evidence>
<keyword evidence="6 7" id="KW-0720">Serine protease</keyword>
<proteinExistence type="inferred from homology"/>
<dbReference type="Proteomes" id="UP000319771">
    <property type="component" value="Unassembled WGS sequence"/>
</dbReference>
<dbReference type="Gene3D" id="3.90.226.10">
    <property type="entry name" value="2-enoyl-CoA Hydratase, Chain A, domain 1"/>
    <property type="match status" value="1"/>
</dbReference>
<feature type="active site" description="Charge relay system" evidence="8">
    <location>
        <position position="1062"/>
    </location>
</feature>
<evidence type="ECO:0000256" key="1">
    <source>
        <dbReference type="ARBA" id="ARBA00004496"/>
    </source>
</evidence>
<dbReference type="SMART" id="SM00245">
    <property type="entry name" value="TSPc"/>
    <property type="match status" value="1"/>
</dbReference>
<feature type="signal peptide" evidence="11">
    <location>
        <begin position="1"/>
        <end position="23"/>
    </location>
</feature>
<dbReference type="Gene3D" id="3.30.750.44">
    <property type="match status" value="1"/>
</dbReference>
<dbReference type="PANTHER" id="PTHR43253">
    <property type="entry name" value="TRICORN PROTEASE HOMOLOG 2-RELATED"/>
    <property type="match status" value="1"/>
</dbReference>
<feature type="active site" description="Nucleophile" evidence="8">
    <location>
        <position position="1004"/>
    </location>
</feature>